<dbReference type="InterPro" id="IPR003593">
    <property type="entry name" value="AAA+_ATPase"/>
</dbReference>
<feature type="DNA-binding region" description="OmpR/PhoB-type" evidence="5">
    <location>
        <begin position="1"/>
        <end position="97"/>
    </location>
</feature>
<accession>A0ABS4TN98</accession>
<dbReference type="GO" id="GO:0003677">
    <property type="term" value="F:DNA binding"/>
    <property type="evidence" value="ECO:0007669"/>
    <property type="project" value="UniProtKB-KW"/>
</dbReference>
<proteinExistence type="inferred from homology"/>
<dbReference type="SMART" id="SM01043">
    <property type="entry name" value="BTAD"/>
    <property type="match status" value="1"/>
</dbReference>
<evidence type="ECO:0000256" key="4">
    <source>
        <dbReference type="ARBA" id="ARBA00023163"/>
    </source>
</evidence>
<dbReference type="InterPro" id="IPR051677">
    <property type="entry name" value="AfsR-DnrI-RedD_regulator"/>
</dbReference>
<keyword evidence="2" id="KW-0805">Transcription regulation</keyword>
<evidence type="ECO:0000256" key="3">
    <source>
        <dbReference type="ARBA" id="ARBA00023125"/>
    </source>
</evidence>
<keyword evidence="8" id="KW-1185">Reference proteome</keyword>
<dbReference type="Pfam" id="PF00486">
    <property type="entry name" value="Trans_reg_C"/>
    <property type="match status" value="1"/>
</dbReference>
<dbReference type="InterPro" id="IPR027417">
    <property type="entry name" value="P-loop_NTPase"/>
</dbReference>
<dbReference type="InterPro" id="IPR041664">
    <property type="entry name" value="AAA_16"/>
</dbReference>
<dbReference type="RefSeq" id="WP_307855336.1">
    <property type="nucleotide sequence ID" value="NZ_JAGINW010000001.1"/>
</dbReference>
<dbReference type="CDD" id="cd15831">
    <property type="entry name" value="BTAD"/>
    <property type="match status" value="1"/>
</dbReference>
<evidence type="ECO:0000313" key="8">
    <source>
        <dbReference type="Proteomes" id="UP001519332"/>
    </source>
</evidence>
<dbReference type="Gene3D" id="1.25.40.10">
    <property type="entry name" value="Tetratricopeptide repeat domain"/>
    <property type="match status" value="1"/>
</dbReference>
<dbReference type="SMART" id="SM00862">
    <property type="entry name" value="Trans_reg_C"/>
    <property type="match status" value="1"/>
</dbReference>
<dbReference type="EMBL" id="JAGINW010000001">
    <property type="protein sequence ID" value="MBP2325881.1"/>
    <property type="molecule type" value="Genomic_DNA"/>
</dbReference>
<reference evidence="7 8" key="1">
    <citation type="submission" date="2021-03" db="EMBL/GenBank/DDBJ databases">
        <title>Sequencing the genomes of 1000 actinobacteria strains.</title>
        <authorList>
            <person name="Klenk H.-P."/>
        </authorList>
    </citation>
    <scope>NUCLEOTIDE SEQUENCE [LARGE SCALE GENOMIC DNA]</scope>
    <source>
        <strain evidence="7 8">DSM 46670</strain>
    </source>
</reference>
<feature type="domain" description="OmpR/PhoB-type" evidence="6">
    <location>
        <begin position="1"/>
        <end position="97"/>
    </location>
</feature>
<dbReference type="SMART" id="SM00382">
    <property type="entry name" value="AAA"/>
    <property type="match status" value="1"/>
</dbReference>
<organism evidence="7 8">
    <name type="scientific">Kibdelosporangium banguiense</name>
    <dbReference type="NCBI Taxonomy" id="1365924"/>
    <lineage>
        <taxon>Bacteria</taxon>
        <taxon>Bacillati</taxon>
        <taxon>Actinomycetota</taxon>
        <taxon>Actinomycetes</taxon>
        <taxon>Pseudonocardiales</taxon>
        <taxon>Pseudonocardiaceae</taxon>
        <taxon>Kibdelosporangium</taxon>
    </lineage>
</organism>
<name>A0ABS4TN98_9PSEU</name>
<dbReference type="PANTHER" id="PTHR35807">
    <property type="entry name" value="TRANSCRIPTIONAL REGULATOR REDD-RELATED"/>
    <property type="match status" value="1"/>
</dbReference>
<evidence type="ECO:0000259" key="6">
    <source>
        <dbReference type="PROSITE" id="PS51755"/>
    </source>
</evidence>
<protein>
    <submittedName>
        <fullName evidence="7">DNA-binding SARP family transcriptional activator</fullName>
    </submittedName>
</protein>
<dbReference type="SUPFAM" id="SSF52540">
    <property type="entry name" value="P-loop containing nucleoside triphosphate hydrolases"/>
    <property type="match status" value="1"/>
</dbReference>
<dbReference type="PANTHER" id="PTHR35807:SF1">
    <property type="entry name" value="TRANSCRIPTIONAL REGULATOR REDD"/>
    <property type="match status" value="1"/>
</dbReference>
<comment type="caution">
    <text evidence="7">The sequence shown here is derived from an EMBL/GenBank/DDBJ whole genome shotgun (WGS) entry which is preliminary data.</text>
</comment>
<evidence type="ECO:0000313" key="7">
    <source>
        <dbReference type="EMBL" id="MBP2325881.1"/>
    </source>
</evidence>
<dbReference type="Pfam" id="PF13191">
    <property type="entry name" value="AAA_16"/>
    <property type="match status" value="1"/>
</dbReference>
<dbReference type="PROSITE" id="PS51755">
    <property type="entry name" value="OMPR_PHOB"/>
    <property type="match status" value="1"/>
</dbReference>
<dbReference type="SUPFAM" id="SSF46894">
    <property type="entry name" value="C-terminal effector domain of the bipartite response regulators"/>
    <property type="match status" value="1"/>
</dbReference>
<gene>
    <name evidence="7" type="ORF">JOF56_006266</name>
</gene>
<sequence>MVTFGVLGPLVAEDGLGPVGLRGPRHRAVLARLLIARRRVVPVRSLVADLWDDPPDGAVGAIQTFIGALRQAIEPDRPPRTPARLLVTSAPGYALRAEPDAVDAWRFEAALAESAELLSAGRADTALSCLDSALALWRGPAYSEFSDEHWARAEITRLDELRLLAVERRAEAGLELGRAADVAADLRAHVADHPWREHGWRLLALALYRSGRQGEALAALRAAKDVFVADLGLDPGPELRKLEADMLVQAPELTPSVAHELIGRDAELAQLTAAAKNVLARRKLGLVLVSGDAGAGKTALAEALADRLGWTTAWGRNPEGDGVPSAWPWTQILTSLAKAGRGSTRFELHQAVVSYVASAAEPLLLILDDLHRAGEDTLALLGALLASSLPRAVLIVATFRSTEISAELTELLARAARAEPVRIYVGGLSLPAVGELVRATTHRDVSAATAKVIHERSGGNPFFVRELARLFSSDGESALSGVPAGVRDVIRHRLLALPDAARTVLRQAAVIGHHFDLDLLIPLSGNEDVVLDTVDSALPMGFLVETGGLRFAHALVRDALYEEISVVRRGRWHAAVAEILERLRPDDVEALAHHFLLAEGHQDKTVRYAAAAAERAERRFAPHEAARLWQAALDVHDGDARTRLDLIMGLGRALAVTGELETARQHRAAALAEDLGDPVLTAQVIGAFDVPGIWTTNDDPALAEQIVAITERTLTALPPDMLALRSRLLSTIAMELRGTRSPRGRDAATEAEAIARRLADPGLLAFALNGRFMHTFERAGLAPQRAAIGRELVSLAANHELVAFEVLGHLILMQAHSALAEFSTADSHAAAADRLGDQHEIPLVGVFTDWYSALRGPRSEAEAKYRAAAARLSGTGMRGMEPGLLPLALLSLQPELKVDLTEDWGPYLPWVQPLGLLSAGDHAGAVAALHDVPDSPRDLLYEARVCLLAAAASQLGQESVKRWAHRELLPAAGELAGAGSGLLSFGPVSRFL</sequence>
<evidence type="ECO:0000256" key="2">
    <source>
        <dbReference type="ARBA" id="ARBA00023015"/>
    </source>
</evidence>
<dbReference type="InterPro" id="IPR011990">
    <property type="entry name" value="TPR-like_helical_dom_sf"/>
</dbReference>
<dbReference type="Pfam" id="PF03704">
    <property type="entry name" value="BTAD"/>
    <property type="match status" value="1"/>
</dbReference>
<dbReference type="InterPro" id="IPR005158">
    <property type="entry name" value="BTAD"/>
</dbReference>
<dbReference type="InterPro" id="IPR016032">
    <property type="entry name" value="Sig_transdc_resp-reg_C-effctor"/>
</dbReference>
<dbReference type="Gene3D" id="1.10.10.10">
    <property type="entry name" value="Winged helix-like DNA-binding domain superfamily/Winged helix DNA-binding domain"/>
    <property type="match status" value="1"/>
</dbReference>
<dbReference type="SUPFAM" id="SSF48452">
    <property type="entry name" value="TPR-like"/>
    <property type="match status" value="1"/>
</dbReference>
<keyword evidence="3 5" id="KW-0238">DNA-binding</keyword>
<dbReference type="InterPro" id="IPR001867">
    <property type="entry name" value="OmpR/PhoB-type_DNA-bd"/>
</dbReference>
<comment type="similarity">
    <text evidence="1">Belongs to the AfsR/DnrI/RedD regulatory family.</text>
</comment>
<keyword evidence="4" id="KW-0804">Transcription</keyword>
<evidence type="ECO:0000256" key="5">
    <source>
        <dbReference type="PROSITE-ProRule" id="PRU01091"/>
    </source>
</evidence>
<evidence type="ECO:0000256" key="1">
    <source>
        <dbReference type="ARBA" id="ARBA00005820"/>
    </source>
</evidence>
<dbReference type="InterPro" id="IPR036388">
    <property type="entry name" value="WH-like_DNA-bd_sf"/>
</dbReference>
<dbReference type="Proteomes" id="UP001519332">
    <property type="component" value="Unassembled WGS sequence"/>
</dbReference>